<dbReference type="Pfam" id="PF02230">
    <property type="entry name" value="Abhydrolase_2"/>
    <property type="match status" value="1"/>
</dbReference>
<dbReference type="PANTHER" id="PTHR43037">
    <property type="entry name" value="UNNAMED PRODUCT-RELATED"/>
    <property type="match status" value="1"/>
</dbReference>
<sequence length="263" mass="29832">MEKGDRRRFRAILWLFLSLTISVCAQNAYEKRVFVSLEGDSLPYRFLRPDSEKSGEKYPLVLFLHGGGERGEDNEKQLTHGAQMFLNPVNREKYPAFVLFPQCPSEGYWAYATRPSSFTPAGMPVGQSESPLFRSLKQLLDSCMKMPNIDSRRIYIIGLSMGAMGTYDLVVRYPQLFAAAIPICGTVNSIRLQNVKEVSFRIFHGDADPIVQVDGSREAYKALKEKGGSVEYIEFPGCGHDSWTPAFNYPGFMDWLFKQRKNP</sequence>
<dbReference type="GO" id="GO:0016787">
    <property type="term" value="F:hydrolase activity"/>
    <property type="evidence" value="ECO:0007669"/>
    <property type="project" value="InterPro"/>
</dbReference>
<feature type="domain" description="Phospholipase/carboxylesterase/thioesterase" evidence="2">
    <location>
        <begin position="53"/>
        <end position="244"/>
    </location>
</feature>
<dbReference type="SUPFAM" id="SSF53474">
    <property type="entry name" value="alpha/beta-Hydrolases"/>
    <property type="match status" value="1"/>
</dbReference>
<proteinExistence type="predicted"/>
<dbReference type="Proteomes" id="UP000560658">
    <property type="component" value="Unassembled WGS sequence"/>
</dbReference>
<dbReference type="InterPro" id="IPR029058">
    <property type="entry name" value="AB_hydrolase_fold"/>
</dbReference>
<gene>
    <name evidence="3" type="ORF">GGR06_001895</name>
</gene>
<dbReference type="PANTHER" id="PTHR43037:SF1">
    <property type="entry name" value="BLL1128 PROTEIN"/>
    <property type="match status" value="1"/>
</dbReference>
<evidence type="ECO:0000256" key="1">
    <source>
        <dbReference type="ARBA" id="ARBA00022729"/>
    </source>
</evidence>
<evidence type="ECO:0000259" key="2">
    <source>
        <dbReference type="Pfam" id="PF02230"/>
    </source>
</evidence>
<organism evidence="3 4">
    <name type="scientific">Bacteroides reticulotermitis</name>
    <dbReference type="NCBI Taxonomy" id="1133319"/>
    <lineage>
        <taxon>Bacteria</taxon>
        <taxon>Pseudomonadati</taxon>
        <taxon>Bacteroidota</taxon>
        <taxon>Bacteroidia</taxon>
        <taxon>Bacteroidales</taxon>
        <taxon>Bacteroidaceae</taxon>
        <taxon>Bacteroides</taxon>
    </lineage>
</organism>
<dbReference type="AlphaFoldDB" id="A0A840CXR9"/>
<keyword evidence="1" id="KW-0732">Signal</keyword>
<dbReference type="RefSeq" id="WP_044160546.1">
    <property type="nucleotide sequence ID" value="NZ_JACIER010000006.1"/>
</dbReference>
<dbReference type="InterPro" id="IPR003140">
    <property type="entry name" value="PLipase/COase/thioEstase"/>
</dbReference>
<name>A0A840CXR9_9BACE</name>
<reference evidence="3" key="1">
    <citation type="submission" date="2020-08" db="EMBL/GenBank/DDBJ databases">
        <title>Genomic Encyclopedia of Type Strains, Phase IV (KMG-IV): sequencing the most valuable type-strain genomes for metagenomic binning, comparative biology and taxonomic classification.</title>
        <authorList>
            <person name="Goeker M."/>
        </authorList>
    </citation>
    <scope>NUCLEOTIDE SEQUENCE [LARGE SCALE GENOMIC DNA]</scope>
    <source>
        <strain evidence="3">DSM 105720</strain>
    </source>
</reference>
<comment type="caution">
    <text evidence="3">The sequence shown here is derived from an EMBL/GenBank/DDBJ whole genome shotgun (WGS) entry which is preliminary data.</text>
</comment>
<dbReference type="EMBL" id="JACIER010000006">
    <property type="protein sequence ID" value="MBB4044106.1"/>
    <property type="molecule type" value="Genomic_DNA"/>
</dbReference>
<accession>A0A840CXR9</accession>
<protein>
    <submittedName>
        <fullName evidence="3">Peptidase</fullName>
    </submittedName>
</protein>
<evidence type="ECO:0000313" key="4">
    <source>
        <dbReference type="Proteomes" id="UP000560658"/>
    </source>
</evidence>
<dbReference type="Gene3D" id="3.40.50.1820">
    <property type="entry name" value="alpha/beta hydrolase"/>
    <property type="match status" value="1"/>
</dbReference>
<evidence type="ECO:0000313" key="3">
    <source>
        <dbReference type="EMBL" id="MBB4044106.1"/>
    </source>
</evidence>
<dbReference type="InterPro" id="IPR050955">
    <property type="entry name" value="Plant_Biomass_Hydrol_Est"/>
</dbReference>
<keyword evidence="4" id="KW-1185">Reference proteome</keyword>